<dbReference type="InterPro" id="IPR006597">
    <property type="entry name" value="Sel1-like"/>
</dbReference>
<evidence type="ECO:0000256" key="2">
    <source>
        <dbReference type="SAM" id="MobiDB-lite"/>
    </source>
</evidence>
<feature type="compositionally biased region" description="Basic and acidic residues" evidence="2">
    <location>
        <begin position="533"/>
        <end position="542"/>
    </location>
</feature>
<name>A0A6A6WI86_9PEZI</name>
<dbReference type="SMART" id="SM00671">
    <property type="entry name" value="SEL1"/>
    <property type="match status" value="6"/>
</dbReference>
<dbReference type="PANTHER" id="PTHR46430:SF2">
    <property type="entry name" value="CHITIN SYNTHASE REGULATORY FACTOR 4"/>
    <property type="match status" value="1"/>
</dbReference>
<dbReference type="RefSeq" id="XP_033603312.1">
    <property type="nucleotide sequence ID" value="XM_033746532.1"/>
</dbReference>
<keyword evidence="4" id="KW-1185">Reference proteome</keyword>
<dbReference type="Gene3D" id="1.25.40.10">
    <property type="entry name" value="Tetratricopeptide repeat domain"/>
    <property type="match status" value="1"/>
</dbReference>
<dbReference type="EMBL" id="ML996567">
    <property type="protein sequence ID" value="KAF2760861.1"/>
    <property type="molecule type" value="Genomic_DNA"/>
</dbReference>
<keyword evidence="1" id="KW-0677">Repeat</keyword>
<sequence length="863" mass="93530">MSYQPNHQRPQLGATFVPGGIDDYYMPVGSPELVSPAPQRIMPEVPEQMQYNIARLELDANQSPRQTNPPPVNFSHPNQYHQGQSPYHDQQSPPPSTTYPPRQASLQTTRTSPMQAPSQLSHDYRNMADIPDIPNFSAFPRLENRPPQVPPSDEEKESILDSARLHVLNSNDPEMQLAWAQDALAYVEAAMVHEERVSATQPARPVTPAVEHQLRVDAMSIVNFLADQHHPKASFLRGVWLEFGKFGLRVDKREAFRSYSRAADKGYWRAEYRIGTQFEQSNDAVKALQHYKRGSEMGDSASNYRLGMMTLLGQHSQPQDFARGLQLIRQAAADADENAPQGAYVLGMLLARELPQIQIPEVILPYNEKEARINIERAAFLGFSKAQLKMGSAYELCTLGCEFSPKLSLHYNALAARQGELEGDMAISKWFLCGYEGMFPKNEELAYVHAQRAAQGGLATAEFAMGYFNEIGMHVPVNIDKALEWYEKAANSGNKDAEGRIEGISKSRTLSKKDHEDVAINMIKSQYGSKRGQRPDRFKQKESTLPPVGENTPTDYSNNQKRFPERGSSTTPYPMTDRPPVVAPFDRPATTAPYPLADLPSAGGDRPGPGLGGHLNPDFRSQSAAPAPVKRPGSAFQVNPNIYQQSGPPPAGGRQQIPMRPNTAMDYGGGRGGRPPNDRMSNGPQFGGYGGPGPRPGGGPPGRGGPGPGPGPNQGPPKSDLPPLDIGYQAPLESKQQQRPNGNGFQRPGDRPPSARPGPAPNRSDTGHMSPHTSSGAPPPRKDSVKPPGAQTRPQPGRQQNGPQTPISGKPSPGGNPPTQAPPSKPAAPSGGGGGGAGSGKGPKTFDEMGVPKTKEQGDCILM</sequence>
<feature type="compositionally biased region" description="Polar residues" evidence="2">
    <location>
        <begin position="551"/>
        <end position="573"/>
    </location>
</feature>
<dbReference type="OrthoDB" id="4095816at2759"/>
<feature type="compositionally biased region" description="Polar residues" evidence="2">
    <location>
        <begin position="734"/>
        <end position="744"/>
    </location>
</feature>
<evidence type="ECO:0000313" key="4">
    <source>
        <dbReference type="Proteomes" id="UP000799437"/>
    </source>
</evidence>
<feature type="compositionally biased region" description="Polar residues" evidence="2">
    <location>
        <begin position="104"/>
        <end position="121"/>
    </location>
</feature>
<dbReference type="AlphaFoldDB" id="A0A6A6WI86"/>
<feature type="compositionally biased region" description="Low complexity" evidence="2">
    <location>
        <begin position="791"/>
        <end position="806"/>
    </location>
</feature>
<feature type="compositionally biased region" description="Pro residues" evidence="2">
    <location>
        <begin position="814"/>
        <end position="826"/>
    </location>
</feature>
<organism evidence="3 4">
    <name type="scientific">Pseudovirgaria hyperparasitica</name>
    <dbReference type="NCBI Taxonomy" id="470096"/>
    <lineage>
        <taxon>Eukaryota</taxon>
        <taxon>Fungi</taxon>
        <taxon>Dikarya</taxon>
        <taxon>Ascomycota</taxon>
        <taxon>Pezizomycotina</taxon>
        <taxon>Dothideomycetes</taxon>
        <taxon>Dothideomycetes incertae sedis</taxon>
        <taxon>Acrospermales</taxon>
        <taxon>Acrospermaceae</taxon>
        <taxon>Pseudovirgaria</taxon>
    </lineage>
</organism>
<dbReference type="Proteomes" id="UP000799437">
    <property type="component" value="Unassembled WGS sequence"/>
</dbReference>
<reference evidence="3" key="1">
    <citation type="journal article" date="2020" name="Stud. Mycol.">
        <title>101 Dothideomycetes genomes: a test case for predicting lifestyles and emergence of pathogens.</title>
        <authorList>
            <person name="Haridas S."/>
            <person name="Albert R."/>
            <person name="Binder M."/>
            <person name="Bloem J."/>
            <person name="Labutti K."/>
            <person name="Salamov A."/>
            <person name="Andreopoulos B."/>
            <person name="Baker S."/>
            <person name="Barry K."/>
            <person name="Bills G."/>
            <person name="Bluhm B."/>
            <person name="Cannon C."/>
            <person name="Castanera R."/>
            <person name="Culley D."/>
            <person name="Daum C."/>
            <person name="Ezra D."/>
            <person name="Gonzalez J."/>
            <person name="Henrissat B."/>
            <person name="Kuo A."/>
            <person name="Liang C."/>
            <person name="Lipzen A."/>
            <person name="Lutzoni F."/>
            <person name="Magnuson J."/>
            <person name="Mondo S."/>
            <person name="Nolan M."/>
            <person name="Ohm R."/>
            <person name="Pangilinan J."/>
            <person name="Park H.-J."/>
            <person name="Ramirez L."/>
            <person name="Alfaro M."/>
            <person name="Sun H."/>
            <person name="Tritt A."/>
            <person name="Yoshinaga Y."/>
            <person name="Zwiers L.-H."/>
            <person name="Turgeon B."/>
            <person name="Goodwin S."/>
            <person name="Spatafora J."/>
            <person name="Crous P."/>
            <person name="Grigoriev I."/>
        </authorList>
    </citation>
    <scope>NUCLEOTIDE SEQUENCE</scope>
    <source>
        <strain evidence="3">CBS 121739</strain>
    </source>
</reference>
<proteinExistence type="predicted"/>
<feature type="compositionally biased region" description="Gly residues" evidence="2">
    <location>
        <begin position="830"/>
        <end position="841"/>
    </location>
</feature>
<dbReference type="SUPFAM" id="SSF81901">
    <property type="entry name" value="HCP-like"/>
    <property type="match status" value="2"/>
</dbReference>
<feature type="compositionally biased region" description="Basic and acidic residues" evidence="2">
    <location>
        <begin position="853"/>
        <end position="863"/>
    </location>
</feature>
<evidence type="ECO:0000256" key="1">
    <source>
        <dbReference type="ARBA" id="ARBA00022737"/>
    </source>
</evidence>
<evidence type="ECO:0000313" key="3">
    <source>
        <dbReference type="EMBL" id="KAF2760861.1"/>
    </source>
</evidence>
<feature type="region of interest" description="Disordered" evidence="2">
    <location>
        <begin position="27"/>
        <end position="156"/>
    </location>
</feature>
<feature type="compositionally biased region" description="Polar residues" evidence="2">
    <location>
        <begin position="75"/>
        <end position="89"/>
    </location>
</feature>
<dbReference type="Pfam" id="PF08238">
    <property type="entry name" value="Sel1"/>
    <property type="match status" value="5"/>
</dbReference>
<accession>A0A6A6WI86</accession>
<gene>
    <name evidence="3" type="ORF">EJ05DRAFT_497433</name>
</gene>
<feature type="region of interest" description="Disordered" evidence="2">
    <location>
        <begin position="524"/>
        <end position="863"/>
    </location>
</feature>
<dbReference type="GeneID" id="54487586"/>
<dbReference type="PANTHER" id="PTHR46430">
    <property type="entry name" value="PROTEIN SKT5-RELATED"/>
    <property type="match status" value="1"/>
</dbReference>
<protein>
    <submittedName>
        <fullName evidence="3">HCP-like protein</fullName>
    </submittedName>
</protein>
<dbReference type="InterPro" id="IPR011990">
    <property type="entry name" value="TPR-like_helical_dom_sf"/>
</dbReference>
<feature type="compositionally biased region" description="Polar residues" evidence="2">
    <location>
        <begin position="636"/>
        <end position="646"/>
    </location>
</feature>
<dbReference type="InterPro" id="IPR051726">
    <property type="entry name" value="Chitin_Synth_Reg"/>
</dbReference>